<organism evidence="2">
    <name type="scientific">Oryza meridionalis</name>
    <dbReference type="NCBI Taxonomy" id="40149"/>
    <lineage>
        <taxon>Eukaryota</taxon>
        <taxon>Viridiplantae</taxon>
        <taxon>Streptophyta</taxon>
        <taxon>Embryophyta</taxon>
        <taxon>Tracheophyta</taxon>
        <taxon>Spermatophyta</taxon>
        <taxon>Magnoliopsida</taxon>
        <taxon>Liliopsida</taxon>
        <taxon>Poales</taxon>
        <taxon>Poaceae</taxon>
        <taxon>BOP clade</taxon>
        <taxon>Oryzoideae</taxon>
        <taxon>Oryzeae</taxon>
        <taxon>Oryzinae</taxon>
        <taxon>Oryza</taxon>
    </lineage>
</organism>
<accession>A0A0E0F015</accession>
<dbReference type="Proteomes" id="UP000008021">
    <property type="component" value="Chromosome 10"/>
</dbReference>
<feature type="region of interest" description="Disordered" evidence="1">
    <location>
        <begin position="1"/>
        <end position="21"/>
    </location>
</feature>
<protein>
    <submittedName>
        <fullName evidence="2">Uncharacterized protein</fullName>
    </submittedName>
</protein>
<dbReference type="EnsemblPlants" id="OMERI10G12620.5">
    <property type="protein sequence ID" value="OMERI10G12620.5"/>
    <property type="gene ID" value="OMERI10G12620"/>
</dbReference>
<dbReference type="Gramene" id="OMERI10G12620.5">
    <property type="protein sequence ID" value="OMERI10G12620.5"/>
    <property type="gene ID" value="OMERI10G12620"/>
</dbReference>
<name>A0A0E0F015_9ORYZ</name>
<keyword evidence="3" id="KW-1185">Reference proteome</keyword>
<dbReference type="HOGENOM" id="CLU_2546412_0_0_1"/>
<sequence length="83" mass="9077">MAPSTWPPAKPPITPGPPLCKASRIHRRCRCAGRGRGRGVQKPAETHAARQPISPTIPPNRSARTHARTKFPAAAEERRARAR</sequence>
<proteinExistence type="predicted"/>
<reference evidence="2" key="1">
    <citation type="submission" date="2015-04" db="UniProtKB">
        <authorList>
            <consortium name="EnsemblPlants"/>
        </authorList>
    </citation>
    <scope>IDENTIFICATION</scope>
</reference>
<dbReference type="AlphaFoldDB" id="A0A0E0F015"/>
<evidence type="ECO:0000256" key="1">
    <source>
        <dbReference type="SAM" id="MobiDB-lite"/>
    </source>
</evidence>
<feature type="compositionally biased region" description="Pro residues" evidence="1">
    <location>
        <begin position="1"/>
        <end position="18"/>
    </location>
</feature>
<evidence type="ECO:0000313" key="3">
    <source>
        <dbReference type="Proteomes" id="UP000008021"/>
    </source>
</evidence>
<evidence type="ECO:0000313" key="2">
    <source>
        <dbReference type="EnsemblPlants" id="OMERI10G12620.5"/>
    </source>
</evidence>
<feature type="region of interest" description="Disordered" evidence="1">
    <location>
        <begin position="34"/>
        <end position="83"/>
    </location>
</feature>
<reference evidence="2" key="2">
    <citation type="submission" date="2018-05" db="EMBL/GenBank/DDBJ databases">
        <title>OmerRS3 (Oryza meridionalis Reference Sequence Version 3).</title>
        <authorList>
            <person name="Zhang J."/>
            <person name="Kudrna D."/>
            <person name="Lee S."/>
            <person name="Talag J."/>
            <person name="Welchert J."/>
            <person name="Wing R.A."/>
        </authorList>
    </citation>
    <scope>NUCLEOTIDE SEQUENCE [LARGE SCALE GENOMIC DNA]</scope>
    <source>
        <strain evidence="2">cv. OR44</strain>
    </source>
</reference>